<feature type="compositionally biased region" description="Acidic residues" evidence="7">
    <location>
        <begin position="111"/>
        <end position="123"/>
    </location>
</feature>
<accession>A0A914H1G2</accession>
<dbReference type="GO" id="GO:0042127">
    <property type="term" value="P:regulation of cell population proliferation"/>
    <property type="evidence" value="ECO:0007669"/>
    <property type="project" value="TreeGrafter"/>
</dbReference>
<dbReference type="AlphaFoldDB" id="A0A914H1G2"/>
<keyword evidence="3" id="KW-0805">Transcription regulation</keyword>
<name>A0A914H1G2_GLORO</name>
<feature type="region of interest" description="Disordered" evidence="7">
    <location>
        <begin position="1"/>
        <end position="20"/>
    </location>
</feature>
<evidence type="ECO:0000259" key="8">
    <source>
        <dbReference type="Pfam" id="PF03299"/>
    </source>
</evidence>
<dbReference type="GO" id="GO:0000981">
    <property type="term" value="F:DNA-binding transcription factor activity, RNA polymerase II-specific"/>
    <property type="evidence" value="ECO:0007669"/>
    <property type="project" value="TreeGrafter"/>
</dbReference>
<evidence type="ECO:0000256" key="4">
    <source>
        <dbReference type="ARBA" id="ARBA00023125"/>
    </source>
</evidence>
<evidence type="ECO:0000256" key="7">
    <source>
        <dbReference type="SAM" id="MobiDB-lite"/>
    </source>
</evidence>
<evidence type="ECO:0000256" key="6">
    <source>
        <dbReference type="ARBA" id="ARBA00023242"/>
    </source>
</evidence>
<feature type="region of interest" description="Disordered" evidence="7">
    <location>
        <begin position="32"/>
        <end position="140"/>
    </location>
</feature>
<keyword evidence="4" id="KW-0238">DNA-binding</keyword>
<evidence type="ECO:0000256" key="2">
    <source>
        <dbReference type="ARBA" id="ARBA00007770"/>
    </source>
</evidence>
<evidence type="ECO:0000256" key="1">
    <source>
        <dbReference type="ARBA" id="ARBA00004123"/>
    </source>
</evidence>
<dbReference type="PANTHER" id="PTHR10812">
    <property type="entry name" value="TRANSCRIPTION FACTOR AP-2"/>
    <property type="match status" value="1"/>
</dbReference>
<feature type="region of interest" description="Disordered" evidence="7">
    <location>
        <begin position="593"/>
        <end position="612"/>
    </location>
</feature>
<evidence type="ECO:0000256" key="5">
    <source>
        <dbReference type="ARBA" id="ARBA00023163"/>
    </source>
</evidence>
<dbReference type="GO" id="GO:0000977">
    <property type="term" value="F:RNA polymerase II transcription regulatory region sequence-specific DNA binding"/>
    <property type="evidence" value="ECO:0007669"/>
    <property type="project" value="TreeGrafter"/>
</dbReference>
<dbReference type="Proteomes" id="UP000887572">
    <property type="component" value="Unplaced"/>
</dbReference>
<sequence length="612" mass="66881">MYNNAHHNSSTPGDIPSQQQLQQRYWKIQNGGGSILAGGQQPFRGVTHPMLSLADQPPPFHRRTVEGAPPIKRAHRDEDSAGGVGEGREGTAEGEKENQQPKAKRLHLPESDGEVDEEEEEEESSRSTKSSSSAENEESVNCCFSSSALHQQQSQSHHTANLMVTPHQRSQASSASIGNPLAHSTPYLGALSLNSFQQPLDYWAMSPPHLALVAANKNIIARGAFVSNPSLGQLTSSPAYYSNFYGQQHQNLMAAQVGGGMASGAGNSFSLQTVKDFKHSQGYAPILQQNLSVNSTYQSRDSGVGSVKVELKEDGKNETGSSTSGGSDESGSSAIGRDLVGMSEAKFPPFFETITVDGQKTPRDLESIQFGMVPPRLALLNCNKKYPITLAEIFRRLNSPEFLNTSYLSGILRKAKNTNAGKELRNHLNSYGCGIDLRTGRRKQSSVTTFTTLCEREAIQMADDFNKLASESFPHQQIAQEMNRRADAKSSNVVQRLLDVRNTSQILCEAIQILQQGIEDETLPFPSANQQVALVEPADQSLLLPTTVYGIKNFSRLSHCFGNRTVMVAWGTLLNVFQKWEQSLDETLKNVVGLPGTSNNDPQQSVKRNYEG</sequence>
<organism evidence="9 10">
    <name type="scientific">Globodera rostochiensis</name>
    <name type="common">Golden nematode worm</name>
    <name type="synonym">Heterodera rostochiensis</name>
    <dbReference type="NCBI Taxonomy" id="31243"/>
    <lineage>
        <taxon>Eukaryota</taxon>
        <taxon>Metazoa</taxon>
        <taxon>Ecdysozoa</taxon>
        <taxon>Nematoda</taxon>
        <taxon>Chromadorea</taxon>
        <taxon>Rhabditida</taxon>
        <taxon>Tylenchina</taxon>
        <taxon>Tylenchomorpha</taxon>
        <taxon>Tylenchoidea</taxon>
        <taxon>Heteroderidae</taxon>
        <taxon>Heteroderinae</taxon>
        <taxon>Globodera</taxon>
    </lineage>
</organism>
<evidence type="ECO:0000256" key="3">
    <source>
        <dbReference type="ARBA" id="ARBA00023015"/>
    </source>
</evidence>
<feature type="region of interest" description="Disordered" evidence="7">
    <location>
        <begin position="297"/>
        <end position="335"/>
    </location>
</feature>
<feature type="domain" description="Transcription factor AP-2 C-terminal" evidence="8">
    <location>
        <begin position="371"/>
        <end position="578"/>
    </location>
</feature>
<feature type="compositionally biased region" description="Low complexity" evidence="7">
    <location>
        <begin position="318"/>
        <end position="333"/>
    </location>
</feature>
<evidence type="ECO:0000313" key="10">
    <source>
        <dbReference type="WBParaSite" id="Gr19_v10_g13142.t1"/>
    </source>
</evidence>
<keyword evidence="5" id="KW-0804">Transcription</keyword>
<evidence type="ECO:0000313" key="9">
    <source>
        <dbReference type="Proteomes" id="UP000887572"/>
    </source>
</evidence>
<dbReference type="WBParaSite" id="Gr19_v10_g13142.t1">
    <property type="protein sequence ID" value="Gr19_v10_g13142.t1"/>
    <property type="gene ID" value="Gr19_v10_g13142"/>
</dbReference>
<keyword evidence="6" id="KW-0539">Nucleus</keyword>
<protein>
    <submittedName>
        <fullName evidence="10">Transcription factor AP-2 C-terminal domain-containing protein</fullName>
    </submittedName>
</protein>
<dbReference type="InterPro" id="IPR004979">
    <property type="entry name" value="TF_AP2"/>
</dbReference>
<proteinExistence type="inferred from homology"/>
<feature type="compositionally biased region" description="Polar residues" evidence="7">
    <location>
        <begin position="596"/>
        <end position="612"/>
    </location>
</feature>
<reference evidence="10" key="1">
    <citation type="submission" date="2022-11" db="UniProtKB">
        <authorList>
            <consortium name="WormBaseParasite"/>
        </authorList>
    </citation>
    <scope>IDENTIFICATION</scope>
</reference>
<dbReference type="InterPro" id="IPR013854">
    <property type="entry name" value="TF_AP2_C"/>
</dbReference>
<keyword evidence="9" id="KW-1185">Reference proteome</keyword>
<dbReference type="GO" id="GO:0005634">
    <property type="term" value="C:nucleus"/>
    <property type="evidence" value="ECO:0007669"/>
    <property type="project" value="UniProtKB-SubCell"/>
</dbReference>
<dbReference type="Pfam" id="PF03299">
    <property type="entry name" value="TF_AP-2"/>
    <property type="match status" value="1"/>
</dbReference>
<feature type="compositionally biased region" description="Basic and acidic residues" evidence="7">
    <location>
        <begin position="86"/>
        <end position="99"/>
    </location>
</feature>
<dbReference type="PANTHER" id="PTHR10812:SF17">
    <property type="entry name" value="TRANSCRIPTION FACTOR AP-2, ISOFORM D"/>
    <property type="match status" value="1"/>
</dbReference>
<comment type="similarity">
    <text evidence="2">Belongs to the AP-2 family.</text>
</comment>
<comment type="subcellular location">
    <subcellularLocation>
        <location evidence="1">Nucleus</location>
    </subcellularLocation>
</comment>